<dbReference type="InterPro" id="IPR027476">
    <property type="entry name" value="DppA_N"/>
</dbReference>
<dbReference type="Gene3D" id="3.30.1360.130">
    <property type="entry name" value="Dipeptide transport protein"/>
    <property type="match status" value="1"/>
</dbReference>
<sequence length="301" mass="32313">MTKQPHLGLLTCIAAFAAIVTIPPDVAHAQDSLKIFISVDMEGIGGIGTGRMTSSSGKDYALGRELMTAEVNTVVAAVFEHGPADVLVNDSHGDMQNLLHTQLDPRVQYIQGNLKPLGMVQGLDDSFDAAIFIGYHARAGTEGGFLAHTGTGSVKGLWLNGTEVGEGGLNAFYAGSHGVPVILATGDLTFTKQFSELVSTQTVATKEAIGSSVARLHHPEDVKARLRTGTLQALANLEAVRPLDTRGPITLRLRSASTTRADIVQAIPDVRRIDGTLVEYDARNMTEAYKLIRLMYRYVTW</sequence>
<gene>
    <name evidence="1" type="ORF">METZ01_LOCUS46838</name>
</gene>
<proteinExistence type="predicted"/>
<dbReference type="SUPFAM" id="SSF63992">
    <property type="entry name" value="Dipeptide transport protein"/>
    <property type="match status" value="1"/>
</dbReference>
<dbReference type="EMBL" id="UINC01002193">
    <property type="protein sequence ID" value="SUZ93984.1"/>
    <property type="molecule type" value="Genomic_DNA"/>
</dbReference>
<dbReference type="AlphaFoldDB" id="A0A381RRY3"/>
<protein>
    <recommendedName>
        <fullName evidence="2">Peptidase M55 D-aminopeptidase</fullName>
    </recommendedName>
</protein>
<dbReference type="InterPro" id="IPR007035">
    <property type="entry name" value="Peptidase_M55"/>
</dbReference>
<dbReference type="InterPro" id="IPR036177">
    <property type="entry name" value="Peptidase_M55_sf"/>
</dbReference>
<dbReference type="PIRSF" id="PIRSF015853">
    <property type="entry name" value="Pep_DppA"/>
    <property type="match status" value="1"/>
</dbReference>
<name>A0A381RRY3_9ZZZZ</name>
<evidence type="ECO:0008006" key="2">
    <source>
        <dbReference type="Google" id="ProtNLM"/>
    </source>
</evidence>
<accession>A0A381RRY3</accession>
<dbReference type="Pfam" id="PF04951">
    <property type="entry name" value="Peptidase_M55"/>
    <property type="match status" value="1"/>
</dbReference>
<evidence type="ECO:0000313" key="1">
    <source>
        <dbReference type="EMBL" id="SUZ93984.1"/>
    </source>
</evidence>
<reference evidence="1" key="1">
    <citation type="submission" date="2018-05" db="EMBL/GenBank/DDBJ databases">
        <authorList>
            <person name="Lanie J.A."/>
            <person name="Ng W.-L."/>
            <person name="Kazmierczak K.M."/>
            <person name="Andrzejewski T.M."/>
            <person name="Davidsen T.M."/>
            <person name="Wayne K.J."/>
            <person name="Tettelin H."/>
            <person name="Glass J.I."/>
            <person name="Rusch D."/>
            <person name="Podicherti R."/>
            <person name="Tsui H.-C.T."/>
            <person name="Winkler M.E."/>
        </authorList>
    </citation>
    <scope>NUCLEOTIDE SEQUENCE</scope>
</reference>
<organism evidence="1">
    <name type="scientific">marine metagenome</name>
    <dbReference type="NCBI Taxonomy" id="408172"/>
    <lineage>
        <taxon>unclassified sequences</taxon>
        <taxon>metagenomes</taxon>
        <taxon>ecological metagenomes</taxon>
    </lineage>
</organism>
<dbReference type="CDD" id="cd08663">
    <property type="entry name" value="DAP_dppA_1"/>
    <property type="match status" value="1"/>
</dbReference>
<dbReference type="Gene3D" id="3.40.50.10780">
    <property type="entry name" value="Dipeptide transport protein"/>
    <property type="match status" value="1"/>
</dbReference>